<feature type="compositionally biased region" description="Basic and acidic residues" evidence="2">
    <location>
        <begin position="449"/>
        <end position="463"/>
    </location>
</feature>
<evidence type="ECO:0000259" key="3">
    <source>
        <dbReference type="SMART" id="SM00382"/>
    </source>
</evidence>
<dbReference type="Pfam" id="PF00004">
    <property type="entry name" value="AAA"/>
    <property type="match status" value="2"/>
</dbReference>
<dbReference type="PROSITE" id="PS00674">
    <property type="entry name" value="AAA"/>
    <property type="match status" value="1"/>
</dbReference>
<evidence type="ECO:0000313" key="5">
    <source>
        <dbReference type="Proteomes" id="UP000037460"/>
    </source>
</evidence>
<dbReference type="Gene3D" id="3.40.50.300">
    <property type="entry name" value="P-loop containing nucleotide triphosphate hydrolases"/>
    <property type="match status" value="2"/>
</dbReference>
<dbReference type="InterPro" id="IPR050747">
    <property type="entry name" value="Mitochondrial_chaperone_BCS1"/>
</dbReference>
<reference evidence="5" key="1">
    <citation type="journal article" date="2015" name="PLoS Genet.">
        <title>Genome Sequence and Transcriptome Analyses of Chrysochromulina tobin: Metabolic Tools for Enhanced Algal Fitness in the Prominent Order Prymnesiales (Haptophyceae).</title>
        <authorList>
            <person name="Hovde B.T."/>
            <person name="Deodato C.R."/>
            <person name="Hunsperger H.M."/>
            <person name="Ryken S.A."/>
            <person name="Yost W."/>
            <person name="Jha R.K."/>
            <person name="Patterson J."/>
            <person name="Monnat R.J. Jr."/>
            <person name="Barlow S.B."/>
            <person name="Starkenburg S.R."/>
            <person name="Cattolico R.A."/>
        </authorList>
    </citation>
    <scope>NUCLEOTIDE SEQUENCE</scope>
    <source>
        <strain evidence="5">CCMP291</strain>
    </source>
</reference>
<dbReference type="InterPro" id="IPR003959">
    <property type="entry name" value="ATPase_AAA_core"/>
</dbReference>
<evidence type="ECO:0000256" key="2">
    <source>
        <dbReference type="SAM" id="MobiDB-lite"/>
    </source>
</evidence>
<evidence type="ECO:0000313" key="4">
    <source>
        <dbReference type="EMBL" id="KOO23349.1"/>
    </source>
</evidence>
<dbReference type="EMBL" id="JWZX01003201">
    <property type="protein sequence ID" value="KOO23349.1"/>
    <property type="molecule type" value="Genomic_DNA"/>
</dbReference>
<organism evidence="4 5">
    <name type="scientific">Chrysochromulina tobinii</name>
    <dbReference type="NCBI Taxonomy" id="1460289"/>
    <lineage>
        <taxon>Eukaryota</taxon>
        <taxon>Haptista</taxon>
        <taxon>Haptophyta</taxon>
        <taxon>Prymnesiophyceae</taxon>
        <taxon>Prymnesiales</taxon>
        <taxon>Chrysochromulinaceae</taxon>
        <taxon>Chrysochromulina</taxon>
    </lineage>
</organism>
<dbReference type="InterPro" id="IPR003593">
    <property type="entry name" value="AAA+_ATPase"/>
</dbReference>
<name>A0A0M0J9R9_9EUKA</name>
<dbReference type="AlphaFoldDB" id="A0A0M0J9R9"/>
<dbReference type="GO" id="GO:0016887">
    <property type="term" value="F:ATP hydrolysis activity"/>
    <property type="evidence" value="ECO:0007669"/>
    <property type="project" value="InterPro"/>
</dbReference>
<proteinExistence type="inferred from homology"/>
<sequence length="791" mass="87068">MGALRTGNPIVDMLIAMAVPLIFKLVLDAAHTTSLREILGQILFFWSSYYTREIEHKVLQNGWGNMVNMDKDLRNNVLIKAIQLYLDNQKIEYRNASVALVSMQQSRQSCWGDDDDEGENTPAGKLKRFKVARKPPKNRWTAITSPKVHGKVELMVSESEHDKGEKAEKTTIINVYKLRSRQKGAIDAFVDECYAWYITELKKQEDNSRYLYEMQLNPGKSSGGDDDSSASRVFKRYKLSDEKQFSSLFFDDKEKLLAVLKHFTGKTGKYAVQGYPHKLGLLLHGPPGTGKTSMIKALAQYTGRSIVNVPLARISTNQELMDIMFDQQYLVMGDEVPIKLGFKDVIFVMEDVDAASKVVQRRDGKTNFGGGKIELHADAPLNPDEKSMVGGVLEATPWHLLLGSDDPNVQELVDELLEKSERLKAAALSPDTMRAVAAELRVPKPPPPSDDKDRAELEKKSPAERAMATAQMVHEAMSQRCERHETIDQFVKMHACALRRLLKAGGAVDRALEDELLGVAPPADAGKPKAPLSAKLGKAAASWPIDGGASTGDRGGDEDDEKDGMDIQMMQAMMMSMMDTGGASNRAGGDAPPGGAGARILPSSSIALKKDTLNLAGLLNVLDGVVDTPERIVVMTTNHPEILDPALIRPGRIDQRLLLGYMRWQNVVEMIKHYFQLGTEGLDESLVRRVREAILGNDAKGLPALNLTPAQVEQLSAEHDDVASMVAALEAKATGMIQVSARRPAEVSRQVSLSATQPVIIVDEVKEDDDEFVMGMPVPPKRQSSVTVTYE</sequence>
<dbReference type="InterPro" id="IPR003960">
    <property type="entry name" value="ATPase_AAA_CS"/>
</dbReference>
<protein>
    <submittedName>
        <fullName evidence="4">Bcs1 aaa-type</fullName>
    </submittedName>
</protein>
<gene>
    <name evidence="4" type="ORF">Ctob_002844</name>
</gene>
<feature type="domain" description="AAA+ ATPase" evidence="3">
    <location>
        <begin position="277"/>
        <end position="663"/>
    </location>
</feature>
<feature type="region of interest" description="Disordered" evidence="2">
    <location>
        <begin position="538"/>
        <end position="563"/>
    </location>
</feature>
<dbReference type="PANTHER" id="PTHR23070">
    <property type="entry name" value="BCS1 AAA-TYPE ATPASE"/>
    <property type="match status" value="1"/>
</dbReference>
<keyword evidence="5" id="KW-1185">Reference proteome</keyword>
<dbReference type="SMART" id="SM00382">
    <property type="entry name" value="AAA"/>
    <property type="match status" value="1"/>
</dbReference>
<comment type="similarity">
    <text evidence="1">Belongs to the AAA ATPase family. BCS1 subfamily.</text>
</comment>
<dbReference type="Proteomes" id="UP000037460">
    <property type="component" value="Unassembled WGS sequence"/>
</dbReference>
<dbReference type="InterPro" id="IPR027417">
    <property type="entry name" value="P-loop_NTPase"/>
</dbReference>
<accession>A0A0M0J9R9</accession>
<dbReference type="OrthoDB" id="10251412at2759"/>
<dbReference type="GO" id="GO:0005524">
    <property type="term" value="F:ATP binding"/>
    <property type="evidence" value="ECO:0007669"/>
    <property type="project" value="InterPro"/>
</dbReference>
<dbReference type="SUPFAM" id="SSF52540">
    <property type="entry name" value="P-loop containing nucleoside triphosphate hydrolases"/>
    <property type="match status" value="1"/>
</dbReference>
<evidence type="ECO:0000256" key="1">
    <source>
        <dbReference type="ARBA" id="ARBA00007448"/>
    </source>
</evidence>
<comment type="caution">
    <text evidence="4">The sequence shown here is derived from an EMBL/GenBank/DDBJ whole genome shotgun (WGS) entry which is preliminary data.</text>
</comment>
<feature type="region of interest" description="Disordered" evidence="2">
    <location>
        <begin position="441"/>
        <end position="464"/>
    </location>
</feature>